<keyword evidence="5" id="KW-1185">Reference proteome</keyword>
<keyword evidence="2" id="KW-0119">Carbohydrate metabolism</keyword>
<dbReference type="Gene3D" id="3.40.50.720">
    <property type="entry name" value="NAD(P)-binding Rossmann-like Domain"/>
    <property type="match status" value="1"/>
</dbReference>
<protein>
    <submittedName>
        <fullName evidence="4">Nucleoside-diphosphate-sugar epimerase</fullName>
    </submittedName>
</protein>
<evidence type="ECO:0000313" key="4">
    <source>
        <dbReference type="EMBL" id="SHM69331.1"/>
    </source>
</evidence>
<feature type="domain" description="NAD-dependent epimerase/dehydratase" evidence="3">
    <location>
        <begin position="3"/>
        <end position="180"/>
    </location>
</feature>
<dbReference type="InterPro" id="IPR036291">
    <property type="entry name" value="NAD(P)-bd_dom_sf"/>
</dbReference>
<name>A0A1M7KVD1_9RHOB</name>
<proteinExistence type="predicted"/>
<evidence type="ECO:0000256" key="1">
    <source>
        <dbReference type="ARBA" id="ARBA00022857"/>
    </source>
</evidence>
<sequence length="331" mass="34953">MKVLIIGAAGMIGRKLTDAILRDQVIGDRRVEALHLADVIAPVPPASDSVKITTSTTDLTDPAAARALTVWRPEVIFHLAAVVSGQAETDLDLGLTVNLDGTRNILDAIRQTGEGYCPRFVFTSSLAVFGTPLPDVIPDDFAPNPRTSYGAQKLIGEILVSDFSRRGLLDGISLRLPTICIRPGAPNAAASGFFSGILREPLAGLPAALPVDPETRHWFAGPRGAVGLLLHAASVDTAPLGHRRALNLPGISATVADQIAALERVAGPRAVALIRPEPDPLVRDIVSAWPRAFAPDRALSMGFTAETSFDEIIAAHIEDELGGSLPLHDVP</sequence>
<dbReference type="InterPro" id="IPR001509">
    <property type="entry name" value="Epimerase_deHydtase"/>
</dbReference>
<organism evidence="4 5">
    <name type="scientific">Roseovarius litoreus</name>
    <dbReference type="NCBI Taxonomy" id="1155722"/>
    <lineage>
        <taxon>Bacteria</taxon>
        <taxon>Pseudomonadati</taxon>
        <taxon>Pseudomonadota</taxon>
        <taxon>Alphaproteobacteria</taxon>
        <taxon>Rhodobacterales</taxon>
        <taxon>Roseobacteraceae</taxon>
        <taxon>Roseovarius</taxon>
    </lineage>
</organism>
<evidence type="ECO:0000256" key="2">
    <source>
        <dbReference type="ARBA" id="ARBA00023277"/>
    </source>
</evidence>
<keyword evidence="1" id="KW-0521">NADP</keyword>
<dbReference type="NCBIfam" id="NF043036">
    <property type="entry name" value="ErythonDh"/>
    <property type="match status" value="1"/>
</dbReference>
<dbReference type="Gene3D" id="3.90.25.10">
    <property type="entry name" value="UDP-galactose 4-epimerase, domain 1"/>
    <property type="match status" value="1"/>
</dbReference>
<dbReference type="CDD" id="cd05238">
    <property type="entry name" value="Gne_like_SDR_e"/>
    <property type="match status" value="1"/>
</dbReference>
<dbReference type="RefSeq" id="WP_149780783.1">
    <property type="nucleotide sequence ID" value="NZ_FRCB01000012.1"/>
</dbReference>
<dbReference type="Proteomes" id="UP000322545">
    <property type="component" value="Unassembled WGS sequence"/>
</dbReference>
<accession>A0A1M7KVD1</accession>
<dbReference type="AlphaFoldDB" id="A0A1M7KVD1"/>
<evidence type="ECO:0000313" key="5">
    <source>
        <dbReference type="Proteomes" id="UP000322545"/>
    </source>
</evidence>
<gene>
    <name evidence="4" type="ORF">SAMN05443432_11233</name>
</gene>
<dbReference type="InterPro" id="IPR050005">
    <property type="entry name" value="DenD"/>
</dbReference>
<dbReference type="Pfam" id="PF01370">
    <property type="entry name" value="Epimerase"/>
    <property type="match status" value="1"/>
</dbReference>
<dbReference type="PANTHER" id="PTHR43103:SF3">
    <property type="entry name" value="ADP-L-GLYCERO-D-MANNO-HEPTOSE-6-EPIMERASE"/>
    <property type="match status" value="1"/>
</dbReference>
<reference evidence="4 5" key="1">
    <citation type="submission" date="2016-11" db="EMBL/GenBank/DDBJ databases">
        <authorList>
            <person name="Varghese N."/>
            <person name="Submissions S."/>
        </authorList>
    </citation>
    <scope>NUCLEOTIDE SEQUENCE [LARGE SCALE GENOMIC DNA]</scope>
    <source>
        <strain evidence="4 5">DSM 28249</strain>
    </source>
</reference>
<dbReference type="SUPFAM" id="SSF51735">
    <property type="entry name" value="NAD(P)-binding Rossmann-fold domains"/>
    <property type="match status" value="1"/>
</dbReference>
<evidence type="ECO:0000259" key="3">
    <source>
        <dbReference type="Pfam" id="PF01370"/>
    </source>
</evidence>
<dbReference type="PANTHER" id="PTHR43103">
    <property type="entry name" value="NUCLEOSIDE-DIPHOSPHATE-SUGAR EPIMERASE"/>
    <property type="match status" value="1"/>
</dbReference>
<dbReference type="GO" id="GO:0016491">
    <property type="term" value="F:oxidoreductase activity"/>
    <property type="evidence" value="ECO:0007669"/>
    <property type="project" value="InterPro"/>
</dbReference>
<dbReference type="EMBL" id="FRCB01000012">
    <property type="protein sequence ID" value="SHM69331.1"/>
    <property type="molecule type" value="Genomic_DNA"/>
</dbReference>